<dbReference type="Pfam" id="PF13193">
    <property type="entry name" value="AMP-binding_C"/>
    <property type="match status" value="1"/>
</dbReference>
<dbReference type="Proteomes" id="UP001516400">
    <property type="component" value="Unassembled WGS sequence"/>
</dbReference>
<protein>
    <submittedName>
        <fullName evidence="7">Uncharacterized protein</fullName>
    </submittedName>
</protein>
<evidence type="ECO:0000313" key="7">
    <source>
        <dbReference type="EMBL" id="KAL3280307.1"/>
    </source>
</evidence>
<dbReference type="InterPro" id="IPR020845">
    <property type="entry name" value="AMP-binding_CS"/>
</dbReference>
<dbReference type="PROSITE" id="PS00455">
    <property type="entry name" value="AMP_BINDING"/>
    <property type="match status" value="1"/>
</dbReference>
<proteinExistence type="inferred from homology"/>
<comment type="subcellular location">
    <subcellularLocation>
        <location evidence="1">Peroxisome</location>
    </subcellularLocation>
</comment>
<dbReference type="GO" id="GO:0005777">
    <property type="term" value="C:peroxisome"/>
    <property type="evidence" value="ECO:0007669"/>
    <property type="project" value="UniProtKB-SubCell"/>
</dbReference>
<reference evidence="7 8" key="1">
    <citation type="journal article" date="2021" name="BMC Biol.">
        <title>Horizontally acquired antibacterial genes associated with adaptive radiation of ladybird beetles.</title>
        <authorList>
            <person name="Li H.S."/>
            <person name="Tang X.F."/>
            <person name="Huang Y.H."/>
            <person name="Xu Z.Y."/>
            <person name="Chen M.L."/>
            <person name="Du X.Y."/>
            <person name="Qiu B.Y."/>
            <person name="Chen P.T."/>
            <person name="Zhang W."/>
            <person name="Slipinski A."/>
            <person name="Escalona H.E."/>
            <person name="Waterhouse R.M."/>
            <person name="Zwick A."/>
            <person name="Pang H."/>
        </authorList>
    </citation>
    <scope>NUCLEOTIDE SEQUENCE [LARGE SCALE GENOMIC DNA]</scope>
    <source>
        <strain evidence="7">SYSU2018</strain>
    </source>
</reference>
<comment type="similarity">
    <text evidence="2">Belongs to the ATP-dependent AMP-binding enzyme family.</text>
</comment>
<dbReference type="EMBL" id="JABFTP020000124">
    <property type="protein sequence ID" value="KAL3280307.1"/>
    <property type="molecule type" value="Genomic_DNA"/>
</dbReference>
<dbReference type="Gene3D" id="2.30.38.10">
    <property type="entry name" value="Luciferase, Domain 3"/>
    <property type="match status" value="1"/>
</dbReference>
<dbReference type="InterPro" id="IPR000873">
    <property type="entry name" value="AMP-dep_synth/lig_dom"/>
</dbReference>
<sequence length="544" mass="60497">MEENIVKGEEIQRKIKLNLGQLTFEALKNYGDNVLQVDAETDEILTASLLLKQGIRLATFLKEHGVSHGDTISVISENRLEVCLIAVASFFVGATFAPLNPDYTGGELNHALNLSRPKIVFSTPSSLSKLTGITTNHTDIKLIVVFGSHESKKFLQGLDDIIRGAENDEIPTTFAIDSYDPKETVATILCSSGTTGKPKGVMITHENITSCIEILTKVFLQMKKEADSDSSDTITGITPFFHSFGFLAMYLHILRGKRLIVFKKFKPKIFLEAIAKYKLKALVVPPPLLVYLVRDPLVKKYDLSSVKEVYAGASPLNKETEMELKRRFKLRRAGQSYGMTETTWAVIATVNIEGKSGSVGVVLPGMMAKIIDENGRALGKNQRGELCLKGPMIMKGYVGNKEATMHCIDKDKWLHTGDIAYYDEDYHFYIVDRMKELIKYKGFQVAPSELEDLLVSHPSVLDAAVIGLPDEYAGELPMAFVVKKSDQEVTSEVLQEFVNKNVSPHKQLRGGIVFVKEIPRNQGGKILRRILKDSALKTGFKHKL</sequence>
<dbReference type="PANTHER" id="PTHR24096">
    <property type="entry name" value="LONG-CHAIN-FATTY-ACID--COA LIGASE"/>
    <property type="match status" value="1"/>
</dbReference>
<evidence type="ECO:0000259" key="5">
    <source>
        <dbReference type="Pfam" id="PF00501"/>
    </source>
</evidence>
<evidence type="ECO:0000256" key="1">
    <source>
        <dbReference type="ARBA" id="ARBA00004275"/>
    </source>
</evidence>
<dbReference type="Pfam" id="PF00501">
    <property type="entry name" value="AMP-binding"/>
    <property type="match status" value="1"/>
</dbReference>
<dbReference type="GO" id="GO:0016874">
    <property type="term" value="F:ligase activity"/>
    <property type="evidence" value="ECO:0007669"/>
    <property type="project" value="UniProtKB-KW"/>
</dbReference>
<dbReference type="Gene3D" id="3.30.300.30">
    <property type="match status" value="1"/>
</dbReference>
<dbReference type="InterPro" id="IPR025110">
    <property type="entry name" value="AMP-bd_C"/>
</dbReference>
<dbReference type="PANTHER" id="PTHR24096:SF149">
    <property type="entry name" value="AMP-BINDING DOMAIN-CONTAINING PROTEIN-RELATED"/>
    <property type="match status" value="1"/>
</dbReference>
<evidence type="ECO:0000313" key="8">
    <source>
        <dbReference type="Proteomes" id="UP001516400"/>
    </source>
</evidence>
<dbReference type="SUPFAM" id="SSF56801">
    <property type="entry name" value="Acetyl-CoA synthetase-like"/>
    <property type="match status" value="1"/>
</dbReference>
<gene>
    <name evidence="7" type="ORF">HHI36_017796</name>
</gene>
<dbReference type="CDD" id="cd05911">
    <property type="entry name" value="Firefly_Luc_like"/>
    <property type="match status" value="1"/>
</dbReference>
<evidence type="ECO:0000256" key="3">
    <source>
        <dbReference type="ARBA" id="ARBA00022598"/>
    </source>
</evidence>
<organism evidence="7 8">
    <name type="scientific">Cryptolaemus montrouzieri</name>
    <dbReference type="NCBI Taxonomy" id="559131"/>
    <lineage>
        <taxon>Eukaryota</taxon>
        <taxon>Metazoa</taxon>
        <taxon>Ecdysozoa</taxon>
        <taxon>Arthropoda</taxon>
        <taxon>Hexapoda</taxon>
        <taxon>Insecta</taxon>
        <taxon>Pterygota</taxon>
        <taxon>Neoptera</taxon>
        <taxon>Endopterygota</taxon>
        <taxon>Coleoptera</taxon>
        <taxon>Polyphaga</taxon>
        <taxon>Cucujiformia</taxon>
        <taxon>Coccinelloidea</taxon>
        <taxon>Coccinellidae</taxon>
        <taxon>Scymninae</taxon>
        <taxon>Scymnini</taxon>
        <taxon>Cryptolaemus</taxon>
    </lineage>
</organism>
<keyword evidence="3" id="KW-0436">Ligase</keyword>
<accession>A0ABD2NP84</accession>
<evidence type="ECO:0000256" key="4">
    <source>
        <dbReference type="ARBA" id="ARBA00023140"/>
    </source>
</evidence>
<evidence type="ECO:0000256" key="2">
    <source>
        <dbReference type="ARBA" id="ARBA00006432"/>
    </source>
</evidence>
<dbReference type="FunFam" id="3.30.300.30:FF:000007">
    <property type="entry name" value="4-coumarate--CoA ligase 2"/>
    <property type="match status" value="1"/>
</dbReference>
<feature type="domain" description="AMP-dependent synthetase/ligase" evidence="5">
    <location>
        <begin position="26"/>
        <end position="397"/>
    </location>
</feature>
<comment type="caution">
    <text evidence="7">The sequence shown here is derived from an EMBL/GenBank/DDBJ whole genome shotgun (WGS) entry which is preliminary data.</text>
</comment>
<evidence type="ECO:0000259" key="6">
    <source>
        <dbReference type="Pfam" id="PF13193"/>
    </source>
</evidence>
<keyword evidence="4" id="KW-0576">Peroxisome</keyword>
<dbReference type="InterPro" id="IPR045851">
    <property type="entry name" value="AMP-bd_C_sf"/>
</dbReference>
<dbReference type="AlphaFoldDB" id="A0ABD2NP84"/>
<feature type="domain" description="AMP-binding enzyme C-terminal" evidence="6">
    <location>
        <begin position="449"/>
        <end position="525"/>
    </location>
</feature>
<dbReference type="Gene3D" id="3.40.50.980">
    <property type="match status" value="2"/>
</dbReference>
<keyword evidence="8" id="KW-1185">Reference proteome</keyword>
<name>A0ABD2NP84_9CUCU</name>